<dbReference type="Gene3D" id="1.10.490.10">
    <property type="entry name" value="Globins"/>
    <property type="match status" value="1"/>
</dbReference>
<dbReference type="InterPro" id="IPR044399">
    <property type="entry name" value="Mb-like_M"/>
</dbReference>
<evidence type="ECO:0000313" key="4">
    <source>
        <dbReference type="Proteomes" id="UP001165120"/>
    </source>
</evidence>
<dbReference type="GO" id="GO:0008941">
    <property type="term" value="F:nitric oxide dioxygenase NAD(P)H activity"/>
    <property type="evidence" value="ECO:0007669"/>
    <property type="project" value="TreeGrafter"/>
</dbReference>
<sequence>MASAASSRINSYSLSQSSQASISGSSTATPIHSAASVIGGASMTNNSLFDHQSNKSESILSRTLTVNSINSQSTVNTVFDSQWLPNSHVMAQERIKLSLKLNPSEIASLRFSWGQVISNASSINMKTIKSSSNSNGNTFIHTSSSDANGDSKNQRKTIVTASTSTTSGGFASSLFCIQFYQNFIGLDPEIETLIPSIRHQASAFAGVINVAINTLEDLSKMDEYLERLGRLHARILGIDSIYFQMMGIAFIKTFRDRYSNDTSLFTTELEDAWTQLYTFLANSIIQGGLDPVIEYGDTFPQDSALSISNTSGSEIEPSISTQYSANFNSAPNGNADDLASTKVSTNAGSTNRPYMPHTSSSLAHESTKKTSSPPGSVSSPNPANKSNNFGTNTFASKVKSKTTGSSRISRLKRAGKGGDDENCVIM</sequence>
<dbReference type="GO" id="GO:0071500">
    <property type="term" value="P:cellular response to nitrosative stress"/>
    <property type="evidence" value="ECO:0007669"/>
    <property type="project" value="TreeGrafter"/>
</dbReference>
<dbReference type="InterPro" id="IPR012292">
    <property type="entry name" value="Globin/Proto"/>
</dbReference>
<dbReference type="PROSITE" id="PS01033">
    <property type="entry name" value="GLOBIN"/>
    <property type="match status" value="1"/>
</dbReference>
<feature type="domain" description="Globin" evidence="2">
    <location>
        <begin position="149"/>
        <end position="289"/>
    </location>
</feature>
<name>A0A9W6W8M4_CANBO</name>
<dbReference type="Pfam" id="PF00042">
    <property type="entry name" value="Globin"/>
    <property type="match status" value="1"/>
</dbReference>
<feature type="compositionally biased region" description="Polar residues" evidence="1">
    <location>
        <begin position="323"/>
        <end position="332"/>
    </location>
</feature>
<dbReference type="PANTHER" id="PTHR43396">
    <property type="entry name" value="FLAVOHEMOPROTEIN"/>
    <property type="match status" value="1"/>
</dbReference>
<reference evidence="3" key="1">
    <citation type="submission" date="2023-04" db="EMBL/GenBank/DDBJ databases">
        <title>Candida boidinii NBRC 10035.</title>
        <authorList>
            <person name="Ichikawa N."/>
            <person name="Sato H."/>
            <person name="Tonouchi N."/>
        </authorList>
    </citation>
    <scope>NUCLEOTIDE SEQUENCE</scope>
    <source>
        <strain evidence="3">NBRC 10035</strain>
    </source>
</reference>
<feature type="compositionally biased region" description="Low complexity" evidence="1">
    <location>
        <begin position="371"/>
        <end position="382"/>
    </location>
</feature>
<dbReference type="InterPro" id="IPR009050">
    <property type="entry name" value="Globin-like_sf"/>
</dbReference>
<dbReference type="GO" id="GO:0071949">
    <property type="term" value="F:FAD binding"/>
    <property type="evidence" value="ECO:0007669"/>
    <property type="project" value="TreeGrafter"/>
</dbReference>
<dbReference type="AlphaFoldDB" id="A0A9W6W8M4"/>
<evidence type="ECO:0000256" key="1">
    <source>
        <dbReference type="SAM" id="MobiDB-lite"/>
    </source>
</evidence>
<comment type="caution">
    <text evidence="3">The sequence shown here is derived from an EMBL/GenBank/DDBJ whole genome shotgun (WGS) entry which is preliminary data.</text>
</comment>
<feature type="compositionally biased region" description="Polar residues" evidence="1">
    <location>
        <begin position="383"/>
        <end position="408"/>
    </location>
</feature>
<dbReference type="EMBL" id="BSXN01000408">
    <property type="protein sequence ID" value="GME68404.1"/>
    <property type="molecule type" value="Genomic_DNA"/>
</dbReference>
<dbReference type="GO" id="GO:0020037">
    <property type="term" value="F:heme binding"/>
    <property type="evidence" value="ECO:0007669"/>
    <property type="project" value="InterPro"/>
</dbReference>
<protein>
    <submittedName>
        <fullName evidence="3">Unnamed protein product</fullName>
    </submittedName>
</protein>
<dbReference type="InterPro" id="IPR000971">
    <property type="entry name" value="Globin"/>
</dbReference>
<dbReference type="GO" id="GO:0019825">
    <property type="term" value="F:oxygen binding"/>
    <property type="evidence" value="ECO:0007669"/>
    <property type="project" value="InterPro"/>
</dbReference>
<accession>A0A9W6W8M4</accession>
<organism evidence="3 4">
    <name type="scientific">Candida boidinii</name>
    <name type="common">Yeast</name>
    <dbReference type="NCBI Taxonomy" id="5477"/>
    <lineage>
        <taxon>Eukaryota</taxon>
        <taxon>Fungi</taxon>
        <taxon>Dikarya</taxon>
        <taxon>Ascomycota</taxon>
        <taxon>Saccharomycotina</taxon>
        <taxon>Pichiomycetes</taxon>
        <taxon>Pichiales</taxon>
        <taxon>Pichiaceae</taxon>
        <taxon>Ogataea</taxon>
        <taxon>Ogataea/Candida clade</taxon>
    </lineage>
</organism>
<dbReference type="GO" id="GO:0046210">
    <property type="term" value="P:nitric oxide catabolic process"/>
    <property type="evidence" value="ECO:0007669"/>
    <property type="project" value="TreeGrafter"/>
</dbReference>
<dbReference type="Proteomes" id="UP001165120">
    <property type="component" value="Unassembled WGS sequence"/>
</dbReference>
<dbReference type="PANTHER" id="PTHR43396:SF6">
    <property type="entry name" value="ABL201WP"/>
    <property type="match status" value="1"/>
</dbReference>
<dbReference type="SUPFAM" id="SSF46458">
    <property type="entry name" value="Globin-like"/>
    <property type="match status" value="1"/>
</dbReference>
<feature type="compositionally biased region" description="Polar residues" evidence="1">
    <location>
        <begin position="341"/>
        <end position="364"/>
    </location>
</feature>
<proteinExistence type="predicted"/>
<feature type="region of interest" description="Disordered" evidence="1">
    <location>
        <begin position="323"/>
        <end position="426"/>
    </location>
</feature>
<keyword evidence="4" id="KW-1185">Reference proteome</keyword>
<gene>
    <name evidence="3" type="ORF">Cboi02_000163400</name>
</gene>
<evidence type="ECO:0000259" key="2">
    <source>
        <dbReference type="PROSITE" id="PS01033"/>
    </source>
</evidence>
<evidence type="ECO:0000313" key="3">
    <source>
        <dbReference type="EMBL" id="GME68404.1"/>
    </source>
</evidence>
<dbReference type="CDD" id="cd01040">
    <property type="entry name" value="Mb-like"/>
    <property type="match status" value="1"/>
</dbReference>